<comment type="caution">
    <text evidence="13">The sequence shown here is derived from an EMBL/GenBank/DDBJ whole genome shotgun (WGS) entry which is preliminary data.</text>
</comment>
<keyword evidence="7" id="KW-0560">Oxidoreductase</keyword>
<feature type="compositionally biased region" description="Basic residues" evidence="11">
    <location>
        <begin position="482"/>
        <end position="497"/>
    </location>
</feature>
<evidence type="ECO:0000256" key="6">
    <source>
        <dbReference type="ARBA" id="ARBA00022857"/>
    </source>
</evidence>
<evidence type="ECO:0000256" key="7">
    <source>
        <dbReference type="ARBA" id="ARBA00023002"/>
    </source>
</evidence>
<dbReference type="Pfam" id="PF07992">
    <property type="entry name" value="Pyr_redox_2"/>
    <property type="match status" value="1"/>
</dbReference>
<protein>
    <recommendedName>
        <fullName evidence="2">ferredoxin--NADP(+) reductase</fullName>
        <ecNumber evidence="2">1.18.1.2</ecNumber>
    </recommendedName>
</protein>
<dbReference type="PRINTS" id="PR00419">
    <property type="entry name" value="ADXRDTASE"/>
</dbReference>
<dbReference type="Gene3D" id="3.50.50.60">
    <property type="entry name" value="FAD/NAD(P)-binding domain"/>
    <property type="match status" value="1"/>
</dbReference>
<evidence type="ECO:0000256" key="4">
    <source>
        <dbReference type="ARBA" id="ARBA00022723"/>
    </source>
</evidence>
<evidence type="ECO:0000256" key="2">
    <source>
        <dbReference type="ARBA" id="ARBA00013223"/>
    </source>
</evidence>
<sequence>MSFAITQSCCVDASCVSACPVNCIHPAPGEPDFGTTDMLYVDPRACIDCGACAEVCPVDAVFPVENLVGPLREYAEVNAQYYADREAPAALAGTPLFHAWDPVRFDRVLPAGFPQLEVAVVGSGPAGMYAVEDLLLHTTARVTIVDRLAVAGGLVRFGVAPDHASTKQIGEHFGRYLDHHRVRTRLGVEVGRDVTVEDLARDHDAVVYAVGAAQSRDLGVPGEQLPGNLASTTVVGWYNGHPEIPDDAVDLSAGRAVIVGTGNVALDIARILAADPDTLTAVAAPVLAALRASRLREVVLLGRRGPREAAWTRGELLGLLRRDDLEVVVDDHDPRIADEIAAAGPAETASLLRDVPLLSQAGGTSRRRVVLRFLSTPEAVLGDDHVTGVRVGGVDLDARLVVRAIGHRGRPVPGLPFDEATGTVPHVEGRVEDRPGTYVVGWIKRGAAGGIGANRADAAETVGSLIADGAAGLLGPGAPRNPVRRAARSLARATRRR</sequence>
<keyword evidence="9" id="KW-0411">Iron-sulfur</keyword>
<dbReference type="PANTHER" id="PTHR48467:SF1">
    <property type="entry name" value="GLUTAMATE SYNTHASE 1 [NADH], CHLOROPLASTIC-LIKE"/>
    <property type="match status" value="1"/>
</dbReference>
<dbReference type="PROSITE" id="PS51379">
    <property type="entry name" value="4FE4S_FER_2"/>
    <property type="match status" value="1"/>
</dbReference>
<dbReference type="PROSITE" id="PS00198">
    <property type="entry name" value="4FE4S_FER_1"/>
    <property type="match status" value="1"/>
</dbReference>
<dbReference type="SUPFAM" id="SSF51971">
    <property type="entry name" value="Nucleotide-binding domain"/>
    <property type="match status" value="1"/>
</dbReference>
<feature type="region of interest" description="Disordered" evidence="11">
    <location>
        <begin position="476"/>
        <end position="497"/>
    </location>
</feature>
<dbReference type="SUPFAM" id="SSF54862">
    <property type="entry name" value="4Fe-4S ferredoxins"/>
    <property type="match status" value="1"/>
</dbReference>
<evidence type="ECO:0000256" key="5">
    <source>
        <dbReference type="ARBA" id="ARBA00022827"/>
    </source>
</evidence>
<dbReference type="Gene3D" id="3.40.50.720">
    <property type="entry name" value="NAD(P)-binding Rossmann-like Domain"/>
    <property type="match status" value="1"/>
</dbReference>
<dbReference type="Pfam" id="PF00037">
    <property type="entry name" value="Fer4"/>
    <property type="match status" value="1"/>
</dbReference>
<dbReference type="InterPro" id="IPR017900">
    <property type="entry name" value="4Fe4S_Fe_S_CS"/>
</dbReference>
<dbReference type="Gene3D" id="3.30.70.20">
    <property type="match status" value="1"/>
</dbReference>
<name>A0ABV9YV99_9PSEU</name>
<evidence type="ECO:0000256" key="9">
    <source>
        <dbReference type="ARBA" id="ARBA00023014"/>
    </source>
</evidence>
<keyword evidence="6" id="KW-0521">NADP</keyword>
<comment type="catalytic activity">
    <reaction evidence="10">
        <text>2 reduced [2Fe-2S]-[ferredoxin] + NADP(+) + H(+) = 2 oxidized [2Fe-2S]-[ferredoxin] + NADPH</text>
        <dbReference type="Rhea" id="RHEA:20125"/>
        <dbReference type="Rhea" id="RHEA-COMP:10000"/>
        <dbReference type="Rhea" id="RHEA-COMP:10001"/>
        <dbReference type="ChEBI" id="CHEBI:15378"/>
        <dbReference type="ChEBI" id="CHEBI:33737"/>
        <dbReference type="ChEBI" id="CHEBI:33738"/>
        <dbReference type="ChEBI" id="CHEBI:57783"/>
        <dbReference type="ChEBI" id="CHEBI:58349"/>
        <dbReference type="EC" id="1.18.1.2"/>
    </reaction>
</comment>
<organism evidence="13 14">
    <name type="scientific">Actinomycetospora atypica</name>
    <dbReference type="NCBI Taxonomy" id="1290095"/>
    <lineage>
        <taxon>Bacteria</taxon>
        <taxon>Bacillati</taxon>
        <taxon>Actinomycetota</taxon>
        <taxon>Actinomycetes</taxon>
        <taxon>Pseudonocardiales</taxon>
        <taxon>Pseudonocardiaceae</taxon>
        <taxon>Actinomycetospora</taxon>
    </lineage>
</organism>
<evidence type="ECO:0000256" key="3">
    <source>
        <dbReference type="ARBA" id="ARBA00022630"/>
    </source>
</evidence>
<dbReference type="InterPro" id="IPR036188">
    <property type="entry name" value="FAD/NAD-bd_sf"/>
</dbReference>
<keyword evidence="4" id="KW-0479">Metal-binding</keyword>
<reference evidence="14" key="1">
    <citation type="journal article" date="2019" name="Int. J. Syst. Evol. Microbiol.">
        <title>The Global Catalogue of Microorganisms (GCM) 10K type strain sequencing project: providing services to taxonomists for standard genome sequencing and annotation.</title>
        <authorList>
            <consortium name="The Broad Institute Genomics Platform"/>
            <consortium name="The Broad Institute Genome Sequencing Center for Infectious Disease"/>
            <person name="Wu L."/>
            <person name="Ma J."/>
        </authorList>
    </citation>
    <scope>NUCLEOTIDE SEQUENCE [LARGE SCALE GENOMIC DNA]</scope>
    <source>
        <strain evidence="14">CGMCC 4.7093</strain>
    </source>
</reference>
<evidence type="ECO:0000313" key="13">
    <source>
        <dbReference type="EMBL" id="MFC5065932.1"/>
    </source>
</evidence>
<evidence type="ECO:0000256" key="8">
    <source>
        <dbReference type="ARBA" id="ARBA00023004"/>
    </source>
</evidence>
<proteinExistence type="predicted"/>
<evidence type="ECO:0000256" key="10">
    <source>
        <dbReference type="ARBA" id="ARBA00047776"/>
    </source>
</evidence>
<keyword evidence="14" id="KW-1185">Reference proteome</keyword>
<evidence type="ECO:0000256" key="1">
    <source>
        <dbReference type="ARBA" id="ARBA00001974"/>
    </source>
</evidence>
<dbReference type="Proteomes" id="UP001595947">
    <property type="component" value="Unassembled WGS sequence"/>
</dbReference>
<evidence type="ECO:0000256" key="11">
    <source>
        <dbReference type="SAM" id="MobiDB-lite"/>
    </source>
</evidence>
<gene>
    <name evidence="13" type="ORF">ACFPBZ_27200</name>
</gene>
<feature type="domain" description="4Fe-4S ferredoxin-type" evidence="12">
    <location>
        <begin position="37"/>
        <end position="66"/>
    </location>
</feature>
<dbReference type="InterPro" id="IPR023753">
    <property type="entry name" value="FAD/NAD-binding_dom"/>
</dbReference>
<evidence type="ECO:0000259" key="12">
    <source>
        <dbReference type="PROSITE" id="PS51379"/>
    </source>
</evidence>
<dbReference type="InterPro" id="IPR017896">
    <property type="entry name" value="4Fe4S_Fe-S-bd"/>
</dbReference>
<keyword evidence="8" id="KW-0408">Iron</keyword>
<dbReference type="PANTHER" id="PTHR48467">
    <property type="entry name" value="GLUTAMATE SYNTHASE 1 [NADH], CHLOROPLASTIC-LIKE"/>
    <property type="match status" value="1"/>
</dbReference>
<comment type="cofactor">
    <cofactor evidence="1">
        <name>FAD</name>
        <dbReference type="ChEBI" id="CHEBI:57692"/>
    </cofactor>
</comment>
<evidence type="ECO:0000313" key="14">
    <source>
        <dbReference type="Proteomes" id="UP001595947"/>
    </source>
</evidence>
<dbReference type="RefSeq" id="WP_378039250.1">
    <property type="nucleotide sequence ID" value="NZ_JBHSIV010000051.1"/>
</dbReference>
<dbReference type="InterPro" id="IPR055275">
    <property type="entry name" value="Ferredox_Rdtase"/>
</dbReference>
<dbReference type="EMBL" id="JBHSIV010000051">
    <property type="protein sequence ID" value="MFC5065932.1"/>
    <property type="molecule type" value="Genomic_DNA"/>
</dbReference>
<dbReference type="EC" id="1.18.1.2" evidence="2"/>
<keyword evidence="3" id="KW-0285">Flavoprotein</keyword>
<accession>A0ABV9YV99</accession>
<keyword evidence="5" id="KW-0274">FAD</keyword>